<dbReference type="Proteomes" id="UP000494363">
    <property type="component" value="Unassembled WGS sequence"/>
</dbReference>
<feature type="chain" id="PRO_5027038216" description="SGNH hydrolase-type esterase domain-containing protein" evidence="1">
    <location>
        <begin position="34"/>
        <end position="243"/>
    </location>
</feature>
<dbReference type="InterPro" id="IPR013830">
    <property type="entry name" value="SGNH_hydro"/>
</dbReference>
<keyword evidence="4" id="KW-1185">Reference proteome</keyword>
<dbReference type="PANTHER" id="PTHR30383:SF5">
    <property type="entry name" value="SGNH HYDROLASE-TYPE ESTERASE DOMAIN-CONTAINING PROTEIN"/>
    <property type="match status" value="1"/>
</dbReference>
<evidence type="ECO:0000313" key="4">
    <source>
        <dbReference type="Proteomes" id="UP000494363"/>
    </source>
</evidence>
<reference evidence="3 4" key="1">
    <citation type="submission" date="2020-04" db="EMBL/GenBank/DDBJ databases">
        <authorList>
            <person name="De Canck E."/>
        </authorList>
    </citation>
    <scope>NUCLEOTIDE SEQUENCE [LARGE SCALE GENOMIC DNA]</scope>
    <source>
        <strain evidence="3 4">LMG 29542</strain>
    </source>
</reference>
<name>A0A6J5D8X4_9BURK</name>
<protein>
    <recommendedName>
        <fullName evidence="2">SGNH hydrolase-type esterase domain-containing protein</fullName>
    </recommendedName>
</protein>
<proteinExistence type="predicted"/>
<sequence>MTRALALRAAAGVLLGAALVACVIAGSAPRASAASAGEVLIEAYGDSTTRGISCTNGHCAPRAQNAVTWLQDALRADLGERVSVTNLGVPGAMAYQLRDGVCRPRCAPWKTRVAQSHAQIVMFNYGINDAVFNQTPDQFYRAETDLVQAARAAGKLPVLETSNPLPDRALDAKLAVLVDVTRRVAAQQQVPLVDQYAYIKGLPNWRAMMSDGEHPKPELYRLKAREAFDVLDPLVRQLLEQAS</sequence>
<dbReference type="CDD" id="cd00229">
    <property type="entry name" value="SGNH_hydrolase"/>
    <property type="match status" value="1"/>
</dbReference>
<accession>A0A6J5D8X4</accession>
<dbReference type="InterPro" id="IPR051532">
    <property type="entry name" value="Ester_Hydrolysis_Enzymes"/>
</dbReference>
<dbReference type="Gene3D" id="3.40.50.1110">
    <property type="entry name" value="SGNH hydrolase"/>
    <property type="match status" value="1"/>
</dbReference>
<dbReference type="InterPro" id="IPR036514">
    <property type="entry name" value="SGNH_hydro_sf"/>
</dbReference>
<dbReference type="Pfam" id="PF13472">
    <property type="entry name" value="Lipase_GDSL_2"/>
    <property type="match status" value="1"/>
</dbReference>
<dbReference type="RefSeq" id="WP_175225678.1">
    <property type="nucleotide sequence ID" value="NZ_CADIKH010000005.1"/>
</dbReference>
<gene>
    <name evidence="3" type="ORF">LMG29542_01336</name>
</gene>
<dbReference type="AlphaFoldDB" id="A0A6J5D8X4"/>
<evidence type="ECO:0000256" key="1">
    <source>
        <dbReference type="SAM" id="SignalP"/>
    </source>
</evidence>
<feature type="domain" description="SGNH hydrolase-type esterase" evidence="2">
    <location>
        <begin position="43"/>
        <end position="222"/>
    </location>
</feature>
<dbReference type="SUPFAM" id="SSF52266">
    <property type="entry name" value="SGNH hydrolase"/>
    <property type="match status" value="1"/>
</dbReference>
<evidence type="ECO:0000259" key="2">
    <source>
        <dbReference type="Pfam" id="PF13472"/>
    </source>
</evidence>
<feature type="signal peptide" evidence="1">
    <location>
        <begin position="1"/>
        <end position="33"/>
    </location>
</feature>
<dbReference type="EMBL" id="CADIKH010000005">
    <property type="protein sequence ID" value="CAB3750789.1"/>
    <property type="molecule type" value="Genomic_DNA"/>
</dbReference>
<keyword evidence="1" id="KW-0732">Signal</keyword>
<evidence type="ECO:0000313" key="3">
    <source>
        <dbReference type="EMBL" id="CAB3750789.1"/>
    </source>
</evidence>
<dbReference type="PROSITE" id="PS51257">
    <property type="entry name" value="PROKAR_LIPOPROTEIN"/>
    <property type="match status" value="1"/>
</dbReference>
<dbReference type="GO" id="GO:0004622">
    <property type="term" value="F:phosphatidylcholine lysophospholipase activity"/>
    <property type="evidence" value="ECO:0007669"/>
    <property type="project" value="TreeGrafter"/>
</dbReference>
<dbReference type="PANTHER" id="PTHR30383">
    <property type="entry name" value="THIOESTERASE 1/PROTEASE 1/LYSOPHOSPHOLIPASE L1"/>
    <property type="match status" value="1"/>
</dbReference>
<organism evidence="3 4">
    <name type="scientific">Paraburkholderia humisilvae</name>
    <dbReference type="NCBI Taxonomy" id="627669"/>
    <lineage>
        <taxon>Bacteria</taxon>
        <taxon>Pseudomonadati</taxon>
        <taxon>Pseudomonadota</taxon>
        <taxon>Betaproteobacteria</taxon>
        <taxon>Burkholderiales</taxon>
        <taxon>Burkholderiaceae</taxon>
        <taxon>Paraburkholderia</taxon>
    </lineage>
</organism>